<name>A0A0G1H741_9BACT</name>
<dbReference type="AlphaFoldDB" id="A0A0G1H741"/>
<sequence>MKVVNSRFLHGQKGIVRIGVFYCFSFHFNNILLDLVLLYEYAHNPNNLFRNTFDSCTLS</sequence>
<dbReference type="Proteomes" id="UP000034736">
    <property type="component" value="Unassembled WGS sequence"/>
</dbReference>
<dbReference type="EMBL" id="LCHU01000001">
    <property type="protein sequence ID" value="KKT42323.1"/>
    <property type="molecule type" value="Genomic_DNA"/>
</dbReference>
<keyword evidence="1" id="KW-0472">Membrane</keyword>
<evidence type="ECO:0000313" key="3">
    <source>
        <dbReference type="Proteomes" id="UP000034736"/>
    </source>
</evidence>
<comment type="caution">
    <text evidence="2">The sequence shown here is derived from an EMBL/GenBank/DDBJ whole genome shotgun (WGS) entry which is preliminary data.</text>
</comment>
<organism evidence="2 3">
    <name type="scientific">Candidatus Giovannonibacteria bacterium GW2011_GWA2_44_13b</name>
    <dbReference type="NCBI Taxonomy" id="1618647"/>
    <lineage>
        <taxon>Bacteria</taxon>
        <taxon>Candidatus Giovannoniibacteriota</taxon>
    </lineage>
</organism>
<evidence type="ECO:0000313" key="2">
    <source>
        <dbReference type="EMBL" id="KKT42323.1"/>
    </source>
</evidence>
<evidence type="ECO:0000256" key="1">
    <source>
        <dbReference type="SAM" id="Phobius"/>
    </source>
</evidence>
<keyword evidence="1" id="KW-0812">Transmembrane</keyword>
<protein>
    <submittedName>
        <fullName evidence="2">Uncharacterized protein</fullName>
    </submittedName>
</protein>
<proteinExistence type="predicted"/>
<gene>
    <name evidence="2" type="ORF">UW30_C0001G0048</name>
</gene>
<accession>A0A0G1H741</accession>
<feature type="transmembrane region" description="Helical" evidence="1">
    <location>
        <begin position="20"/>
        <end position="39"/>
    </location>
</feature>
<keyword evidence="1" id="KW-1133">Transmembrane helix</keyword>
<reference evidence="2 3" key="1">
    <citation type="journal article" date="2015" name="Nature">
        <title>rRNA introns, odd ribosomes, and small enigmatic genomes across a large radiation of phyla.</title>
        <authorList>
            <person name="Brown C.T."/>
            <person name="Hug L.A."/>
            <person name="Thomas B.C."/>
            <person name="Sharon I."/>
            <person name="Castelle C.J."/>
            <person name="Singh A."/>
            <person name="Wilkins M.J."/>
            <person name="Williams K.H."/>
            <person name="Banfield J.F."/>
        </authorList>
    </citation>
    <scope>NUCLEOTIDE SEQUENCE [LARGE SCALE GENOMIC DNA]</scope>
</reference>